<dbReference type="GeneID" id="114485949"/>
<dbReference type="Gene3D" id="1.10.1490.10">
    <property type="entry name" value="C-terminal domain of DFF45/ICAD (DFF-C domain)"/>
    <property type="match status" value="2"/>
</dbReference>
<proteinExistence type="predicted"/>
<evidence type="ECO:0000256" key="1">
    <source>
        <dbReference type="SAM" id="Coils"/>
    </source>
</evidence>
<feature type="domain" description="DNA fragmentation factor 45kDa middle" evidence="3">
    <location>
        <begin position="1"/>
        <end position="113"/>
    </location>
</feature>
<dbReference type="CTD" id="1676"/>
<keyword evidence="1" id="KW-0175">Coiled coil</keyword>
<evidence type="ECO:0000313" key="5">
    <source>
        <dbReference type="RefSeq" id="XP_054939757.1"/>
    </source>
</evidence>
<evidence type="ECO:0000259" key="3">
    <source>
        <dbReference type="Pfam" id="PF09033"/>
    </source>
</evidence>
<gene>
    <name evidence="5" type="primary">DFFA</name>
</gene>
<protein>
    <submittedName>
        <fullName evidence="5">DNAation factor subunit alpha isoform X2</fullName>
    </submittedName>
</protein>
<organism evidence="4 5">
    <name type="scientific">Physeter macrocephalus</name>
    <name type="common">Sperm whale</name>
    <name type="synonym">Physeter catodon</name>
    <dbReference type="NCBI Taxonomy" id="9755"/>
    <lineage>
        <taxon>Eukaryota</taxon>
        <taxon>Metazoa</taxon>
        <taxon>Chordata</taxon>
        <taxon>Craniata</taxon>
        <taxon>Vertebrata</taxon>
        <taxon>Euteleostomi</taxon>
        <taxon>Mammalia</taxon>
        <taxon>Eutheria</taxon>
        <taxon>Laurasiatheria</taxon>
        <taxon>Artiodactyla</taxon>
        <taxon>Whippomorpha</taxon>
        <taxon>Cetacea</taxon>
        <taxon>Odontoceti</taxon>
        <taxon>Physeteridae</taxon>
        <taxon>Physeter</taxon>
    </lineage>
</organism>
<keyword evidence="4" id="KW-1185">Reference proteome</keyword>
<dbReference type="AlphaFoldDB" id="A0A9W2WKN8"/>
<dbReference type="Pfam" id="PF09033">
    <property type="entry name" value="DFF-C"/>
    <property type="match status" value="1"/>
</dbReference>
<reference evidence="5" key="1">
    <citation type="submission" date="2025-08" db="UniProtKB">
        <authorList>
            <consortium name="RefSeq"/>
        </authorList>
    </citation>
    <scope>IDENTIFICATION</scope>
    <source>
        <tissue evidence="5">Muscle</tissue>
    </source>
</reference>
<dbReference type="SUPFAM" id="SSF81783">
    <property type="entry name" value="C-terminal domain of DFF45/ICAD (DFF-C domain)"/>
    <property type="match status" value="1"/>
</dbReference>
<accession>A0A9W2WKN8</accession>
<dbReference type="InterPro" id="IPR015121">
    <property type="entry name" value="DNA_fragmentation_mid_dom"/>
</dbReference>
<feature type="coiled-coil region" evidence="1">
    <location>
        <begin position="21"/>
        <end position="55"/>
    </location>
</feature>
<sequence length="154" mass="16870">MLIDVPCSELAQELSQSRVAVQGLQNTLQQVLDQREEARQSKQLLELYLRALEKEGSILLKQQESKAGLGDERDAVDTGTGESSSEIALTSQILTALKEKPAPELSLSSQDLENRIPVSVEEAAVIKMWVIPSAGAVNSRCLRISHELTGLTFR</sequence>
<name>A0A9W2WKN8_PHYMC</name>
<evidence type="ECO:0000256" key="2">
    <source>
        <dbReference type="SAM" id="MobiDB-lite"/>
    </source>
</evidence>
<dbReference type="Proteomes" id="UP000248484">
    <property type="component" value="Chromosome 3"/>
</dbReference>
<evidence type="ECO:0000313" key="4">
    <source>
        <dbReference type="Proteomes" id="UP000248484"/>
    </source>
</evidence>
<feature type="region of interest" description="Disordered" evidence="2">
    <location>
        <begin position="63"/>
        <end position="85"/>
    </location>
</feature>
<dbReference type="InterPro" id="IPR027296">
    <property type="entry name" value="DFF-C"/>
</dbReference>
<dbReference type="RefSeq" id="XP_054939757.1">
    <property type="nucleotide sequence ID" value="XM_055083782.1"/>
</dbReference>